<dbReference type="Gene3D" id="2.60.210.10">
    <property type="entry name" value="Apoptosis, Tumor Necrosis Factor Receptor Associated Protein 2, Chain A"/>
    <property type="match status" value="1"/>
</dbReference>
<keyword evidence="8 10" id="KW-0862">Zinc</keyword>
<accession>A0A835GM99</accession>
<dbReference type="Pfam" id="PF21361">
    <property type="entry name" value="Sina_ZnF"/>
    <property type="match status" value="1"/>
</dbReference>
<name>A0A835GM99_SPOEX</name>
<dbReference type="EC" id="2.3.2.27" evidence="10"/>
<dbReference type="SUPFAM" id="SSF49599">
    <property type="entry name" value="TRAF domain-like"/>
    <property type="match status" value="1"/>
</dbReference>
<dbReference type="InterPro" id="IPR013010">
    <property type="entry name" value="Znf_SIAH"/>
</dbReference>
<evidence type="ECO:0000259" key="12">
    <source>
        <dbReference type="PROSITE" id="PS50089"/>
    </source>
</evidence>
<dbReference type="GO" id="GO:0043161">
    <property type="term" value="P:proteasome-mediated ubiquitin-dependent protein catabolic process"/>
    <property type="evidence" value="ECO:0007669"/>
    <property type="project" value="TreeGrafter"/>
</dbReference>
<evidence type="ECO:0000256" key="1">
    <source>
        <dbReference type="ARBA" id="ARBA00000900"/>
    </source>
</evidence>
<keyword evidence="15" id="KW-1185">Reference proteome</keyword>
<evidence type="ECO:0000256" key="10">
    <source>
        <dbReference type="RuleBase" id="RU201113"/>
    </source>
</evidence>
<evidence type="ECO:0000256" key="8">
    <source>
        <dbReference type="ARBA" id="ARBA00022833"/>
    </source>
</evidence>
<dbReference type="PROSITE" id="PS51081">
    <property type="entry name" value="ZF_SIAH"/>
    <property type="match status" value="1"/>
</dbReference>
<evidence type="ECO:0000313" key="15">
    <source>
        <dbReference type="Proteomes" id="UP000648187"/>
    </source>
</evidence>
<evidence type="ECO:0000256" key="2">
    <source>
        <dbReference type="ARBA" id="ARBA00004906"/>
    </source>
</evidence>
<dbReference type="Gene3D" id="3.30.40.10">
    <property type="entry name" value="Zinc/RING finger domain, C3HC4 (zinc finger)"/>
    <property type="match status" value="2"/>
</dbReference>
<feature type="domain" description="SIAH-type" evidence="13">
    <location>
        <begin position="79"/>
        <end position="141"/>
    </location>
</feature>
<feature type="domain" description="RING-type" evidence="12">
    <location>
        <begin position="25"/>
        <end position="62"/>
    </location>
</feature>
<dbReference type="InterPro" id="IPR004162">
    <property type="entry name" value="SINA-like_animal"/>
</dbReference>
<dbReference type="InterPro" id="IPR008974">
    <property type="entry name" value="TRAF-like"/>
</dbReference>
<comment type="catalytic activity">
    <reaction evidence="1 10">
        <text>S-ubiquitinyl-[E2 ubiquitin-conjugating enzyme]-L-cysteine + [acceptor protein]-L-lysine = [E2 ubiquitin-conjugating enzyme]-L-cysteine + N(6)-ubiquitinyl-[acceptor protein]-L-lysine.</text>
        <dbReference type="EC" id="2.3.2.27"/>
    </reaction>
</comment>
<reference evidence="14" key="1">
    <citation type="submission" date="2020-08" db="EMBL/GenBank/DDBJ databases">
        <title>Spodoptera exigua strain:BAW_Kor-Di-RS1 Genome sequencing and assembly.</title>
        <authorList>
            <person name="Kim J."/>
            <person name="Nam H.Y."/>
            <person name="Kwon M."/>
            <person name="Choi J.H."/>
            <person name="Cho S.R."/>
            <person name="Kim G.-H."/>
        </authorList>
    </citation>
    <scope>NUCLEOTIDE SEQUENCE</scope>
    <source>
        <strain evidence="14">BAW_Kor-Di-RS1</strain>
        <tissue evidence="14">Whole-body</tissue>
    </source>
</reference>
<gene>
    <name evidence="14" type="ORF">HW555_002927</name>
</gene>
<feature type="compositionally biased region" description="Basic and acidic residues" evidence="11">
    <location>
        <begin position="277"/>
        <end position="287"/>
    </location>
</feature>
<dbReference type="InterPro" id="IPR013083">
    <property type="entry name" value="Znf_RING/FYVE/PHD"/>
</dbReference>
<dbReference type="Proteomes" id="UP000648187">
    <property type="component" value="Unassembled WGS sequence"/>
</dbReference>
<dbReference type="AlphaFoldDB" id="A0A835GM99"/>
<comment type="function">
    <text evidence="10">E3 ubiquitin-protein ligase that mediates ubiquitination and subsequent proteasomal degradation of target proteins. E3 ubiquitin ligases accept ubiquitin from an E2 ubiquitin-conjugating enzyme in the form of a thioester and then directly transfers the ubiquitin to targeted substrates.</text>
</comment>
<evidence type="ECO:0000256" key="3">
    <source>
        <dbReference type="ARBA" id="ARBA00009119"/>
    </source>
</evidence>
<dbReference type="InterPro" id="IPR049548">
    <property type="entry name" value="Sina-like_RING"/>
</dbReference>
<keyword evidence="4" id="KW-0808">Transferase</keyword>
<feature type="region of interest" description="Disordered" evidence="11">
    <location>
        <begin position="273"/>
        <end position="326"/>
    </location>
</feature>
<comment type="similarity">
    <text evidence="3 10">Belongs to the SINA (Seven in absentia) family.</text>
</comment>
<evidence type="ECO:0000256" key="11">
    <source>
        <dbReference type="SAM" id="MobiDB-lite"/>
    </source>
</evidence>
<dbReference type="PANTHER" id="PTHR45877:SF2">
    <property type="entry name" value="E3 UBIQUITIN-PROTEIN LIGASE SINA-RELATED"/>
    <property type="match status" value="1"/>
</dbReference>
<dbReference type="PROSITE" id="PS50089">
    <property type="entry name" value="ZF_RING_2"/>
    <property type="match status" value="1"/>
</dbReference>
<sequence length="326" mass="36716">MASGKANKKQFLPKAAAIAIDLPECPVCIETMCAPIYQCQSGHSLCNNCTQNLLPPVCPICRQNMTQMRNWQLEEIIAKAKVPCPNKISGCTYTMMAVDLEDHLKECIFREMHCPLGAVFGKCSWTGKLKDMMEHFKDRHAENCGVTTDEEVELTNVDIKNDDRHLFLVAQAKFIFIVTVKMDTLQNMVYWTIQHIGNKKVAHDHIYEIHVLSKQAPRRKVVFTEHCFNDAIKPEEIFREGKCPMMPLEVLINYIKDKKLSFRFFIKRIPPAVPKNNNDKGNGKNDNKPNPGPGPKGPGPKGPKNSDAKNKQNGQGPAGKNQKCKA</sequence>
<evidence type="ECO:0000256" key="5">
    <source>
        <dbReference type="ARBA" id="ARBA00022723"/>
    </source>
</evidence>
<feature type="compositionally biased region" description="Pro residues" evidence="11">
    <location>
        <begin position="290"/>
        <end position="301"/>
    </location>
</feature>
<dbReference type="Pfam" id="PF03145">
    <property type="entry name" value="Sina_TRAF"/>
    <property type="match status" value="1"/>
</dbReference>
<comment type="pathway">
    <text evidence="2 10">Protein modification; protein ubiquitination.</text>
</comment>
<dbReference type="InterPro" id="IPR001841">
    <property type="entry name" value="Znf_RING"/>
</dbReference>
<evidence type="ECO:0000259" key="13">
    <source>
        <dbReference type="PROSITE" id="PS51081"/>
    </source>
</evidence>
<dbReference type="GO" id="GO:0016567">
    <property type="term" value="P:protein ubiquitination"/>
    <property type="evidence" value="ECO:0007669"/>
    <property type="project" value="UniProtKB-UniPathway"/>
</dbReference>
<comment type="domain">
    <text evidence="10">The RING-type zinc finger domain is essential for ubiquitin ligase activity.</text>
</comment>
<protein>
    <recommendedName>
        <fullName evidence="10">E3 ubiquitin-protein ligase</fullName>
        <ecNumber evidence="10">2.3.2.27</ecNumber>
    </recommendedName>
</protein>
<dbReference type="Pfam" id="PF21362">
    <property type="entry name" value="Sina_RING"/>
    <property type="match status" value="1"/>
</dbReference>
<proteinExistence type="inferred from homology"/>
<dbReference type="PANTHER" id="PTHR45877">
    <property type="entry name" value="E3 UBIQUITIN-PROTEIN LIGASE SIAH2"/>
    <property type="match status" value="1"/>
</dbReference>
<dbReference type="GO" id="GO:0008270">
    <property type="term" value="F:zinc ion binding"/>
    <property type="evidence" value="ECO:0007669"/>
    <property type="project" value="UniProtKB-KW"/>
</dbReference>
<dbReference type="GO" id="GO:0031624">
    <property type="term" value="F:ubiquitin conjugating enzyme binding"/>
    <property type="evidence" value="ECO:0007669"/>
    <property type="project" value="TreeGrafter"/>
</dbReference>
<dbReference type="UniPathway" id="UPA00143"/>
<evidence type="ECO:0000256" key="9">
    <source>
        <dbReference type="PROSITE-ProRule" id="PRU00455"/>
    </source>
</evidence>
<evidence type="ECO:0000313" key="14">
    <source>
        <dbReference type="EMBL" id="KAF9420944.1"/>
    </source>
</evidence>
<dbReference type="GO" id="GO:0005737">
    <property type="term" value="C:cytoplasm"/>
    <property type="evidence" value="ECO:0007669"/>
    <property type="project" value="InterPro"/>
</dbReference>
<comment type="domain">
    <text evidence="10">The SBD domain (substrate-binding domain) mediates the interaction with substrate proteins. It is related to the TRAF family.</text>
</comment>
<dbReference type="CDD" id="cd16571">
    <property type="entry name" value="RING-HC_SIAHs"/>
    <property type="match status" value="1"/>
</dbReference>
<organism evidence="14 15">
    <name type="scientific">Spodoptera exigua</name>
    <name type="common">Beet armyworm</name>
    <name type="synonym">Noctua fulgens</name>
    <dbReference type="NCBI Taxonomy" id="7107"/>
    <lineage>
        <taxon>Eukaryota</taxon>
        <taxon>Metazoa</taxon>
        <taxon>Ecdysozoa</taxon>
        <taxon>Arthropoda</taxon>
        <taxon>Hexapoda</taxon>
        <taxon>Insecta</taxon>
        <taxon>Pterygota</taxon>
        <taxon>Neoptera</taxon>
        <taxon>Endopterygota</taxon>
        <taxon>Lepidoptera</taxon>
        <taxon>Glossata</taxon>
        <taxon>Ditrysia</taxon>
        <taxon>Noctuoidea</taxon>
        <taxon>Noctuidae</taxon>
        <taxon>Amphipyrinae</taxon>
        <taxon>Spodoptera</taxon>
    </lineage>
</organism>
<dbReference type="SUPFAM" id="SSF57850">
    <property type="entry name" value="RING/U-box"/>
    <property type="match status" value="1"/>
</dbReference>
<keyword evidence="6 9" id="KW-0863">Zinc-finger</keyword>
<keyword evidence="7 10" id="KW-0833">Ubl conjugation pathway</keyword>
<evidence type="ECO:0000256" key="6">
    <source>
        <dbReference type="ARBA" id="ARBA00022771"/>
    </source>
</evidence>
<evidence type="ECO:0000256" key="4">
    <source>
        <dbReference type="ARBA" id="ARBA00022679"/>
    </source>
</evidence>
<keyword evidence="5 10" id="KW-0479">Metal-binding</keyword>
<dbReference type="EMBL" id="JACKWZ010000027">
    <property type="protein sequence ID" value="KAF9420944.1"/>
    <property type="molecule type" value="Genomic_DNA"/>
</dbReference>
<comment type="caution">
    <text evidence="14">The sequence shown here is derived from an EMBL/GenBank/DDBJ whole genome shotgun (WGS) entry which is preliminary data.</text>
</comment>
<evidence type="ECO:0000256" key="7">
    <source>
        <dbReference type="ARBA" id="ARBA00022786"/>
    </source>
</evidence>
<dbReference type="GO" id="GO:0061630">
    <property type="term" value="F:ubiquitin protein ligase activity"/>
    <property type="evidence" value="ECO:0007669"/>
    <property type="project" value="UniProtKB-EC"/>
</dbReference>
<dbReference type="InterPro" id="IPR018121">
    <property type="entry name" value="7-in-absentia-prot_TRAF-dom"/>
</dbReference>